<evidence type="ECO:0000313" key="3">
    <source>
        <dbReference type="EMBL" id="TGO14514.1"/>
    </source>
</evidence>
<evidence type="ECO:0000313" key="4">
    <source>
        <dbReference type="Proteomes" id="UP000297777"/>
    </source>
</evidence>
<reference evidence="3 4" key="1">
    <citation type="submission" date="2017-12" db="EMBL/GenBank/DDBJ databases">
        <title>Comparative genomics of Botrytis spp.</title>
        <authorList>
            <person name="Valero-Jimenez C.A."/>
            <person name="Tapia P."/>
            <person name="Veloso J."/>
            <person name="Silva-Moreno E."/>
            <person name="Staats M."/>
            <person name="Valdes J.H."/>
            <person name="Van Kan J.A.L."/>
        </authorList>
    </citation>
    <scope>NUCLEOTIDE SEQUENCE [LARGE SCALE GENOMIC DNA]</scope>
    <source>
        <strain evidence="3 4">Bt9001</strain>
    </source>
</reference>
<feature type="transmembrane region" description="Helical" evidence="2">
    <location>
        <begin position="45"/>
        <end position="67"/>
    </location>
</feature>
<protein>
    <submittedName>
        <fullName evidence="3">Uncharacterized protein</fullName>
    </submittedName>
</protein>
<dbReference type="EMBL" id="PQXH01000052">
    <property type="protein sequence ID" value="TGO14514.1"/>
    <property type="molecule type" value="Genomic_DNA"/>
</dbReference>
<dbReference type="AlphaFoldDB" id="A0A4Z1EQ48"/>
<gene>
    <name evidence="3" type="ORF">BTUL_0052g00520</name>
</gene>
<name>A0A4Z1EQ48_9HELO</name>
<sequence>MGSPDYSPLPRESTDSDRYIAPSSDGYRTSEEYSPRTSKSRSVTINYVLILRLMNLAFGSAAFALFVTHGYEKYIAADVFLMLSLIFNTVRILHTFVSSVFHVTVEISRGSWQSKLSVRPNGAKATNVMDFLLASGLAFSMIGGMVNNYENYLVVDGIVIAFFAMAIQYIIALPIQNQTFMLKFHFHSENDENREELFGRNDAHRIILRDDENRQTAENLV</sequence>
<keyword evidence="2" id="KW-0472">Membrane</keyword>
<evidence type="ECO:0000256" key="1">
    <source>
        <dbReference type="SAM" id="MobiDB-lite"/>
    </source>
</evidence>
<feature type="region of interest" description="Disordered" evidence="1">
    <location>
        <begin position="1"/>
        <end position="35"/>
    </location>
</feature>
<feature type="transmembrane region" description="Helical" evidence="2">
    <location>
        <begin position="79"/>
        <end position="105"/>
    </location>
</feature>
<comment type="caution">
    <text evidence="3">The sequence shown here is derived from an EMBL/GenBank/DDBJ whole genome shotgun (WGS) entry which is preliminary data.</text>
</comment>
<dbReference type="OrthoDB" id="3490330at2759"/>
<feature type="transmembrane region" description="Helical" evidence="2">
    <location>
        <begin position="152"/>
        <end position="175"/>
    </location>
</feature>
<keyword evidence="4" id="KW-1185">Reference proteome</keyword>
<keyword evidence="2" id="KW-0812">Transmembrane</keyword>
<organism evidence="3 4">
    <name type="scientific">Botrytis tulipae</name>
    <dbReference type="NCBI Taxonomy" id="87230"/>
    <lineage>
        <taxon>Eukaryota</taxon>
        <taxon>Fungi</taxon>
        <taxon>Dikarya</taxon>
        <taxon>Ascomycota</taxon>
        <taxon>Pezizomycotina</taxon>
        <taxon>Leotiomycetes</taxon>
        <taxon>Helotiales</taxon>
        <taxon>Sclerotiniaceae</taxon>
        <taxon>Botrytis</taxon>
    </lineage>
</organism>
<proteinExistence type="predicted"/>
<dbReference type="Proteomes" id="UP000297777">
    <property type="component" value="Unassembled WGS sequence"/>
</dbReference>
<evidence type="ECO:0000256" key="2">
    <source>
        <dbReference type="SAM" id="Phobius"/>
    </source>
</evidence>
<accession>A0A4Z1EQ48</accession>
<keyword evidence="2" id="KW-1133">Transmembrane helix</keyword>